<keyword evidence="6" id="KW-1185">Reference proteome</keyword>
<dbReference type="Pfam" id="PF03445">
    <property type="entry name" value="DUF294"/>
    <property type="match status" value="1"/>
</dbReference>
<dbReference type="InterPro" id="IPR000644">
    <property type="entry name" value="CBS_dom"/>
</dbReference>
<dbReference type="InterPro" id="IPR018821">
    <property type="entry name" value="DUF294_put_nucleoTrafse_sb-bd"/>
</dbReference>
<dbReference type="Gene3D" id="2.60.120.10">
    <property type="entry name" value="Jelly Rolls"/>
    <property type="match status" value="1"/>
</dbReference>
<feature type="domain" description="Cyclic nucleotide-binding" evidence="3">
    <location>
        <begin position="17"/>
        <end position="137"/>
    </location>
</feature>
<dbReference type="InterPro" id="IPR051257">
    <property type="entry name" value="Diverse_CBS-Domain"/>
</dbReference>
<dbReference type="CDD" id="cd05401">
    <property type="entry name" value="NT_GlnE_GlnD_like"/>
    <property type="match status" value="1"/>
</dbReference>
<evidence type="ECO:0000256" key="2">
    <source>
        <dbReference type="PROSITE-ProRule" id="PRU00703"/>
    </source>
</evidence>
<organism evidence="5 6">
    <name type="scientific">Flavobacterium gillisiae</name>
    <dbReference type="NCBI Taxonomy" id="150146"/>
    <lineage>
        <taxon>Bacteria</taxon>
        <taxon>Pseudomonadati</taxon>
        <taxon>Bacteroidota</taxon>
        <taxon>Flavobacteriia</taxon>
        <taxon>Flavobacteriales</taxon>
        <taxon>Flavobacteriaceae</taxon>
        <taxon>Flavobacterium</taxon>
    </lineage>
</organism>
<dbReference type="PROSITE" id="PS51371">
    <property type="entry name" value="CBS"/>
    <property type="match status" value="1"/>
</dbReference>
<proteinExistence type="predicted"/>
<dbReference type="InterPro" id="IPR018490">
    <property type="entry name" value="cNMP-bd_dom_sf"/>
</dbReference>
<dbReference type="SUPFAM" id="SSF51206">
    <property type="entry name" value="cAMP-binding domain-like"/>
    <property type="match status" value="1"/>
</dbReference>
<evidence type="ECO:0000256" key="1">
    <source>
        <dbReference type="ARBA" id="ARBA00023122"/>
    </source>
</evidence>
<dbReference type="Pfam" id="PF00027">
    <property type="entry name" value="cNMP_binding"/>
    <property type="match status" value="1"/>
</dbReference>
<dbReference type="EMBL" id="FNRD01000005">
    <property type="protein sequence ID" value="SEA51541.1"/>
    <property type="molecule type" value="Genomic_DNA"/>
</dbReference>
<evidence type="ECO:0000259" key="4">
    <source>
        <dbReference type="PROSITE" id="PS51371"/>
    </source>
</evidence>
<dbReference type="Proteomes" id="UP000198951">
    <property type="component" value="Unassembled WGS sequence"/>
</dbReference>
<protein>
    <submittedName>
        <fullName evidence="5">CBS domain-containing protein</fullName>
    </submittedName>
</protein>
<dbReference type="Pfam" id="PF00571">
    <property type="entry name" value="CBS"/>
    <property type="match status" value="1"/>
</dbReference>
<reference evidence="6" key="1">
    <citation type="submission" date="2016-10" db="EMBL/GenBank/DDBJ databases">
        <authorList>
            <person name="Varghese N."/>
            <person name="Submissions S."/>
        </authorList>
    </citation>
    <scope>NUCLEOTIDE SEQUENCE [LARGE SCALE GENOMIC DNA]</scope>
    <source>
        <strain evidence="6">DSM 22376</strain>
    </source>
</reference>
<dbReference type="SMART" id="SM00116">
    <property type="entry name" value="CBS"/>
    <property type="match status" value="2"/>
</dbReference>
<dbReference type="Pfam" id="PF10335">
    <property type="entry name" value="DUF294_C"/>
    <property type="match status" value="1"/>
</dbReference>
<dbReference type="SUPFAM" id="SSF54631">
    <property type="entry name" value="CBS-domain pair"/>
    <property type="match status" value="1"/>
</dbReference>
<dbReference type="GO" id="GO:0008773">
    <property type="term" value="F:[protein-PII] uridylyltransferase activity"/>
    <property type="evidence" value="ECO:0007669"/>
    <property type="project" value="InterPro"/>
</dbReference>
<dbReference type="RefSeq" id="WP_091087927.1">
    <property type="nucleotide sequence ID" value="NZ_FNRD01000005.1"/>
</dbReference>
<evidence type="ECO:0000259" key="3">
    <source>
        <dbReference type="PROSITE" id="PS50042"/>
    </source>
</evidence>
<dbReference type="SMART" id="SM00100">
    <property type="entry name" value="cNMP"/>
    <property type="match status" value="1"/>
</dbReference>
<dbReference type="STRING" id="150146.SAMN05443667_10574"/>
<dbReference type="PROSITE" id="PS50042">
    <property type="entry name" value="CNMP_BINDING_3"/>
    <property type="match status" value="1"/>
</dbReference>
<dbReference type="Gene3D" id="3.10.580.10">
    <property type="entry name" value="CBS-domain"/>
    <property type="match status" value="1"/>
</dbReference>
<dbReference type="CDD" id="cd00038">
    <property type="entry name" value="CAP_ED"/>
    <property type="match status" value="1"/>
</dbReference>
<dbReference type="InterPro" id="IPR005105">
    <property type="entry name" value="GlnD_Uridyltrans_N"/>
</dbReference>
<name>A0A1H4BTT1_9FLAO</name>
<evidence type="ECO:0000313" key="6">
    <source>
        <dbReference type="Proteomes" id="UP000198951"/>
    </source>
</evidence>
<dbReference type="AlphaFoldDB" id="A0A1H4BTT1"/>
<accession>A0A1H4BTT1</accession>
<dbReference type="PANTHER" id="PTHR43080">
    <property type="entry name" value="CBS DOMAIN-CONTAINING PROTEIN CBSX3, MITOCHONDRIAL"/>
    <property type="match status" value="1"/>
</dbReference>
<keyword evidence="1 2" id="KW-0129">CBS domain</keyword>
<dbReference type="InterPro" id="IPR046342">
    <property type="entry name" value="CBS_dom_sf"/>
</dbReference>
<dbReference type="PANTHER" id="PTHR43080:SF2">
    <property type="entry name" value="CBS DOMAIN-CONTAINING PROTEIN"/>
    <property type="match status" value="1"/>
</dbReference>
<dbReference type="InterPro" id="IPR014710">
    <property type="entry name" value="RmlC-like_jellyroll"/>
</dbReference>
<dbReference type="OrthoDB" id="9810963at2"/>
<dbReference type="InterPro" id="IPR000595">
    <property type="entry name" value="cNMP-bd_dom"/>
</dbReference>
<gene>
    <name evidence="5" type="ORF">SAMN05443667_10574</name>
</gene>
<evidence type="ECO:0000313" key="5">
    <source>
        <dbReference type="EMBL" id="SEA51541.1"/>
    </source>
</evidence>
<feature type="domain" description="CBS" evidence="4">
    <location>
        <begin position="237"/>
        <end position="300"/>
    </location>
</feature>
<sequence length="638" mass="71950">MNTIVERIADFLKEYSPFDHLTFQELSEIAANIRVVNLQKNKTLFQYNDVLHDSFYVVASGVIHLSVIADAEETILNKCHAGAIFGLRPFFAKNNYRMTAKAREETVVYAIPIAVFRPFVANNTEVLNYLLENFATNTPSSTDNENSRGSQISDTLFYTDKQSEMQYFQTLSYNNTPLITTASSTVSEVAQLMAEMRLNSAVVCEATLPIGIVTDMDMSSKIATGRFPITVSVDKIMSSPVITVLENVSLAEAQLLMLKNNVTHLCVTADGTNKSNVKGVVSEHDLIVAQASNPGVLIKEIKRSQTSNELKQIRVRLTDLIQTSIYKNIPLTHISNITSEINFALLKRAIELSILEMGSPPARFAWLSIGSQGRKEQLLLTDQDSILVFEDVATEKYREVKDYFLNLGKKTTLTLEKIGYELCPNGHMASNMLWCKSLTDWIKQYDNWMNTPGENSNNLSSIFFDYELVFGEQKIEDAISNVVFKNANNNTLFFDFLGNDALRKNSPLSFFKKLILEETGPNKDKFDIKTRALMPLIDGARLFTLSHGIKGINNTYTRFKQLAINDPKYSEIYLNCAEAFLTLSKLRTVEGLKNEDSGQFINLEELSKIDKEKLKNALAPMRELEELIKNKFQLTQFS</sequence>